<dbReference type="Proteomes" id="UP001295469">
    <property type="component" value="Chromosome A04"/>
</dbReference>
<dbReference type="EMBL" id="HG994358">
    <property type="protein sequence ID" value="CAF2302825.1"/>
    <property type="molecule type" value="Genomic_DNA"/>
</dbReference>
<accession>A0A817ARD3</accession>
<name>A0A817ARD3_BRANA</name>
<sequence>MVLGGEYEGKKKFDDENSRFLLDGVETIWVISSTMNQSGGGLLSDDKIIGTENSCVSLPLYASITLFSLPLLSSLNASVADGEHFVVLKLDPDGKKFDKGTASRARKRDLT</sequence>
<protein>
    <submittedName>
        <fullName evidence="1">(rape) hypothetical protein</fullName>
    </submittedName>
</protein>
<gene>
    <name evidence="1" type="ORF">DARMORV10_A04P33830.1</name>
</gene>
<dbReference type="AlphaFoldDB" id="A0A817ARD3"/>
<reference evidence="1" key="1">
    <citation type="submission" date="2021-01" db="EMBL/GenBank/DDBJ databases">
        <authorList>
            <consortium name="Genoscope - CEA"/>
            <person name="William W."/>
        </authorList>
    </citation>
    <scope>NUCLEOTIDE SEQUENCE</scope>
</reference>
<organism evidence="1">
    <name type="scientific">Brassica napus</name>
    <name type="common">Rape</name>
    <dbReference type="NCBI Taxonomy" id="3708"/>
    <lineage>
        <taxon>Eukaryota</taxon>
        <taxon>Viridiplantae</taxon>
        <taxon>Streptophyta</taxon>
        <taxon>Embryophyta</taxon>
        <taxon>Tracheophyta</taxon>
        <taxon>Spermatophyta</taxon>
        <taxon>Magnoliopsida</taxon>
        <taxon>eudicotyledons</taxon>
        <taxon>Gunneridae</taxon>
        <taxon>Pentapetalae</taxon>
        <taxon>rosids</taxon>
        <taxon>malvids</taxon>
        <taxon>Brassicales</taxon>
        <taxon>Brassicaceae</taxon>
        <taxon>Brassiceae</taxon>
        <taxon>Brassica</taxon>
    </lineage>
</organism>
<evidence type="ECO:0000313" key="1">
    <source>
        <dbReference type="EMBL" id="CAF2302825.1"/>
    </source>
</evidence>
<proteinExistence type="predicted"/>